<sequence>METPSGSWFNALASYLGPAYLRNAFTYGTVQEIDFIIEILGLRPGMKVLDVGCGPGRHSLELSRRGYEVTGVDLSPEFINLAVESADAESLSIDFGVLDVRDLAFEEEFDAVICLCQGGFGLLGGDDDADVFLRLSRAVKPGGGVVVSAFSSYFALHHLEAGEEFDPRVGVLHEVSTLRNSDGAEAPFDLWTTCFTSRELLLLGAAAGLEGAATYGVTPGDYGVRPPALDRPEILFVASRRSGL</sequence>
<evidence type="ECO:0000256" key="2">
    <source>
        <dbReference type="ARBA" id="ARBA00022679"/>
    </source>
</evidence>
<organism evidence="6">
    <name type="scientific">freshwater metagenome</name>
    <dbReference type="NCBI Taxonomy" id="449393"/>
    <lineage>
        <taxon>unclassified sequences</taxon>
        <taxon>metagenomes</taxon>
        <taxon>ecological metagenomes</taxon>
    </lineage>
</organism>
<evidence type="ECO:0000259" key="4">
    <source>
        <dbReference type="Pfam" id="PF13649"/>
    </source>
</evidence>
<dbReference type="CDD" id="cd02440">
    <property type="entry name" value="AdoMet_MTases"/>
    <property type="match status" value="1"/>
</dbReference>
<dbReference type="Gene3D" id="3.40.50.150">
    <property type="entry name" value="Vaccinia Virus protein VP39"/>
    <property type="match status" value="1"/>
</dbReference>
<dbReference type="InterPro" id="IPR041698">
    <property type="entry name" value="Methyltransf_25"/>
</dbReference>
<proteinExistence type="predicted"/>
<dbReference type="SUPFAM" id="SSF53335">
    <property type="entry name" value="S-adenosyl-L-methionine-dependent methyltransferases"/>
    <property type="match status" value="1"/>
</dbReference>
<dbReference type="EMBL" id="CAFAAH010000166">
    <property type="protein sequence ID" value="CAB4802392.1"/>
    <property type="molecule type" value="Genomic_DNA"/>
</dbReference>
<keyword evidence="2" id="KW-0808">Transferase</keyword>
<evidence type="ECO:0000313" key="5">
    <source>
        <dbReference type="EMBL" id="CAB4802392.1"/>
    </source>
</evidence>
<dbReference type="PANTHER" id="PTHR43464">
    <property type="entry name" value="METHYLTRANSFERASE"/>
    <property type="match status" value="1"/>
</dbReference>
<keyword evidence="1" id="KW-0489">Methyltransferase</keyword>
<evidence type="ECO:0000256" key="1">
    <source>
        <dbReference type="ARBA" id="ARBA00022603"/>
    </source>
</evidence>
<dbReference type="Gene3D" id="2.20.25.110">
    <property type="entry name" value="S-adenosyl-L-methionine-dependent methyltransferases"/>
    <property type="match status" value="1"/>
</dbReference>
<dbReference type="AlphaFoldDB" id="A0A6J7NNZ2"/>
<keyword evidence="3" id="KW-0949">S-adenosyl-L-methionine</keyword>
<gene>
    <name evidence="5" type="ORF">UFOPK2996_01145</name>
    <name evidence="6" type="ORF">UFOPK3974_01001</name>
</gene>
<feature type="domain" description="Methyltransferase" evidence="4">
    <location>
        <begin position="48"/>
        <end position="143"/>
    </location>
</feature>
<dbReference type="Pfam" id="PF13649">
    <property type="entry name" value="Methyltransf_25"/>
    <property type="match status" value="1"/>
</dbReference>
<dbReference type="GO" id="GO:0032259">
    <property type="term" value="P:methylation"/>
    <property type="evidence" value="ECO:0007669"/>
    <property type="project" value="UniProtKB-KW"/>
</dbReference>
<dbReference type="InterPro" id="IPR029063">
    <property type="entry name" value="SAM-dependent_MTases_sf"/>
</dbReference>
<accession>A0A6J7NNZ2</accession>
<name>A0A6J7NNZ2_9ZZZZ</name>
<reference evidence="6" key="1">
    <citation type="submission" date="2020-05" db="EMBL/GenBank/DDBJ databases">
        <authorList>
            <person name="Chiriac C."/>
            <person name="Salcher M."/>
            <person name="Ghai R."/>
            <person name="Kavagutti S V."/>
        </authorList>
    </citation>
    <scope>NUCLEOTIDE SEQUENCE</scope>
</reference>
<dbReference type="PANTHER" id="PTHR43464:SF19">
    <property type="entry name" value="UBIQUINONE BIOSYNTHESIS O-METHYLTRANSFERASE, MITOCHONDRIAL"/>
    <property type="match status" value="1"/>
</dbReference>
<evidence type="ECO:0000313" key="6">
    <source>
        <dbReference type="EMBL" id="CAB4992432.1"/>
    </source>
</evidence>
<evidence type="ECO:0000256" key="3">
    <source>
        <dbReference type="ARBA" id="ARBA00022691"/>
    </source>
</evidence>
<dbReference type="GO" id="GO:0008168">
    <property type="term" value="F:methyltransferase activity"/>
    <property type="evidence" value="ECO:0007669"/>
    <property type="project" value="UniProtKB-KW"/>
</dbReference>
<dbReference type="EMBL" id="CAFBOR010000137">
    <property type="protein sequence ID" value="CAB4992432.1"/>
    <property type="molecule type" value="Genomic_DNA"/>
</dbReference>
<protein>
    <submittedName>
        <fullName evidence="6">Unannotated protein</fullName>
    </submittedName>
</protein>